<dbReference type="RefSeq" id="WP_038454581.1">
    <property type="nucleotide sequence ID" value="NZ_CP009043.1"/>
</dbReference>
<dbReference type="AlphaFoldDB" id="A0A076FC48"/>
<comment type="similarity">
    <text evidence="5">Belongs to the class I-like SAM-binding methyltransferase superfamily. RsmB/NOP family.</text>
</comment>
<keyword evidence="3 5" id="KW-0949">S-adenosyl-L-methionine</keyword>
<feature type="binding site" evidence="5">
    <location>
        <position position="134"/>
    </location>
    <ligand>
        <name>S-adenosyl-L-methionine</name>
        <dbReference type="ChEBI" id="CHEBI:59789"/>
    </ligand>
</feature>
<evidence type="ECO:0000313" key="8">
    <source>
        <dbReference type="Proteomes" id="UP000028486"/>
    </source>
</evidence>
<dbReference type="Proteomes" id="UP000028486">
    <property type="component" value="Chromosome"/>
</dbReference>
<dbReference type="PRINTS" id="PR02008">
    <property type="entry name" value="RCMTFAMILY"/>
</dbReference>
<dbReference type="GO" id="GO:0003723">
    <property type="term" value="F:RNA binding"/>
    <property type="evidence" value="ECO:0007669"/>
    <property type="project" value="UniProtKB-UniRule"/>
</dbReference>
<dbReference type="CDD" id="cd02440">
    <property type="entry name" value="AdoMet_MTases"/>
    <property type="match status" value="1"/>
</dbReference>
<evidence type="ECO:0000256" key="3">
    <source>
        <dbReference type="ARBA" id="ARBA00022691"/>
    </source>
</evidence>
<feature type="binding site" evidence="5">
    <location>
        <position position="161"/>
    </location>
    <ligand>
        <name>S-adenosyl-L-methionine</name>
        <dbReference type="ChEBI" id="CHEBI:59789"/>
    </ligand>
</feature>
<evidence type="ECO:0000313" key="7">
    <source>
        <dbReference type="EMBL" id="AII15002.1"/>
    </source>
</evidence>
<dbReference type="InterPro" id="IPR049560">
    <property type="entry name" value="MeTrfase_RsmB-F_NOP2_cat"/>
</dbReference>
<dbReference type="InterPro" id="IPR001678">
    <property type="entry name" value="MeTrfase_RsmB-F_NOP2_dom"/>
</dbReference>
<feature type="active site" description="Nucleophile" evidence="5">
    <location>
        <position position="229"/>
    </location>
</feature>
<dbReference type="Gene3D" id="3.40.50.150">
    <property type="entry name" value="Vaccinia Virus protein VP39"/>
    <property type="match status" value="1"/>
</dbReference>
<sequence>MSFRDDLATLVPKDKFDSVWNSFFEPKFVGFFINLLASEPKSVESELESLGVEFKQFNLPNFYICEPKFKEILSHSSLFNEGKIYIQNPSSYLSPLMLNPLPSDITLDMCASPGGKSIVLANLMGGAKNLAVMEANKDRFFTLKMNLKKYGCNKAKTFNKDARSVSHTCANRFDKILLDAPCSSYSQFGVSFKEKSYKEIKSIAKLQKQLLNSALTALKVGGSVVYSTCTFYEEENEEVIQNALNSKFELKLEPLNLGLKQAVSSEFGVRIIPDETMDAFFVSKIVKLA</sequence>
<feature type="binding site" evidence="5">
    <location>
        <position position="179"/>
    </location>
    <ligand>
        <name>S-adenosyl-L-methionine</name>
        <dbReference type="ChEBI" id="CHEBI:59789"/>
    </ligand>
</feature>
<proteinExistence type="inferred from homology"/>
<feature type="domain" description="SAM-dependent MTase RsmB/NOP-type" evidence="6">
    <location>
        <begin position="19"/>
        <end position="288"/>
    </location>
</feature>
<accession>A0A076FC48</accession>
<dbReference type="STRING" id="1244531.CIG2463D_1259"/>
<name>A0A076FC48_9BACT</name>
<comment type="caution">
    <text evidence="5">Lacks conserved residue(s) required for the propagation of feature annotation.</text>
</comment>
<dbReference type="PANTHER" id="PTHR22807:SF61">
    <property type="entry name" value="NOL1_NOP2_SUN FAMILY PROTEIN _ ANTITERMINATION NUSB DOMAIN-CONTAINING PROTEIN"/>
    <property type="match status" value="1"/>
</dbReference>
<dbReference type="Pfam" id="PF01189">
    <property type="entry name" value="Methyltr_RsmB-F"/>
    <property type="match status" value="1"/>
</dbReference>
<evidence type="ECO:0000256" key="1">
    <source>
        <dbReference type="ARBA" id="ARBA00022603"/>
    </source>
</evidence>
<dbReference type="HOGENOM" id="CLU_005316_7_0_7"/>
<evidence type="ECO:0000256" key="2">
    <source>
        <dbReference type="ARBA" id="ARBA00022679"/>
    </source>
</evidence>
<organism evidence="7 8">
    <name type="scientific">Campylobacter iguaniorum</name>
    <dbReference type="NCBI Taxonomy" id="1244531"/>
    <lineage>
        <taxon>Bacteria</taxon>
        <taxon>Pseudomonadati</taxon>
        <taxon>Campylobacterota</taxon>
        <taxon>Epsilonproteobacteria</taxon>
        <taxon>Campylobacterales</taxon>
        <taxon>Campylobacteraceae</taxon>
        <taxon>Campylobacter</taxon>
    </lineage>
</organism>
<gene>
    <name evidence="7" type="ORF">CIG1485E_1168</name>
</gene>
<dbReference type="GO" id="GO:0001510">
    <property type="term" value="P:RNA methylation"/>
    <property type="evidence" value="ECO:0007669"/>
    <property type="project" value="InterPro"/>
</dbReference>
<keyword evidence="4 5" id="KW-0694">RNA-binding</keyword>
<dbReference type="SUPFAM" id="SSF53335">
    <property type="entry name" value="S-adenosyl-L-methionine-dependent methyltransferases"/>
    <property type="match status" value="1"/>
</dbReference>
<keyword evidence="8" id="KW-1185">Reference proteome</keyword>
<protein>
    <submittedName>
        <fullName evidence="7">tRNA/rRNA cytosine-C5-methylase, NOL1/NOP2/Sun family</fullName>
    </submittedName>
</protein>
<evidence type="ECO:0000256" key="5">
    <source>
        <dbReference type="PROSITE-ProRule" id="PRU01023"/>
    </source>
</evidence>
<keyword evidence="1 5" id="KW-0489">Methyltransferase</keyword>
<dbReference type="InterPro" id="IPR029063">
    <property type="entry name" value="SAM-dependent_MTases_sf"/>
</dbReference>
<reference evidence="8" key="1">
    <citation type="journal article" date="2014" name="Genome Announc.">
        <title>Complete Genome Sequence of Campylobacter iguaniorum Strain 1485ET, Isolated from a Bearded Dragon (Pogona vitticeps).</title>
        <authorList>
            <person name="Gilbert M.J."/>
            <person name="Miller W.G."/>
            <person name="Yee E."/>
            <person name="Kik M."/>
            <person name="Wagenaar J.A."/>
            <person name="Duim B."/>
        </authorList>
    </citation>
    <scope>NUCLEOTIDE SEQUENCE [LARGE SCALE GENOMIC DNA]</scope>
    <source>
        <strain evidence="8">1485E</strain>
    </source>
</reference>
<dbReference type="GO" id="GO:0008173">
    <property type="term" value="F:RNA methyltransferase activity"/>
    <property type="evidence" value="ECO:0007669"/>
    <property type="project" value="InterPro"/>
</dbReference>
<keyword evidence="2 5" id="KW-0808">Transferase</keyword>
<evidence type="ECO:0000256" key="4">
    <source>
        <dbReference type="ARBA" id="ARBA00022884"/>
    </source>
</evidence>
<dbReference type="eggNOG" id="COG0144">
    <property type="taxonomic scope" value="Bacteria"/>
</dbReference>
<dbReference type="PANTHER" id="PTHR22807">
    <property type="entry name" value="NOP2 YEAST -RELATED NOL1/NOP2/FMU SUN DOMAIN-CONTAINING"/>
    <property type="match status" value="1"/>
</dbReference>
<dbReference type="InterPro" id="IPR023267">
    <property type="entry name" value="RCMT"/>
</dbReference>
<dbReference type="PROSITE" id="PS51686">
    <property type="entry name" value="SAM_MT_RSMB_NOP"/>
    <property type="match status" value="1"/>
</dbReference>
<dbReference type="EMBL" id="CP009043">
    <property type="protein sequence ID" value="AII15002.1"/>
    <property type="molecule type" value="Genomic_DNA"/>
</dbReference>
<dbReference type="KEGG" id="caj:CIG1485E_1168"/>
<dbReference type="OrthoDB" id="9810297at2"/>
<evidence type="ECO:0000259" key="6">
    <source>
        <dbReference type="PROSITE" id="PS51686"/>
    </source>
</evidence>